<evidence type="ECO:0000256" key="1">
    <source>
        <dbReference type="SAM" id="MobiDB-lite"/>
    </source>
</evidence>
<dbReference type="GeneID" id="36286778"/>
<dbReference type="AlphaFoldDB" id="A0A177AEF8"/>
<dbReference type="Proteomes" id="UP000077154">
    <property type="component" value="Unassembled WGS sequence"/>
</dbReference>
<feature type="compositionally biased region" description="Polar residues" evidence="1">
    <location>
        <begin position="1"/>
        <end position="36"/>
    </location>
</feature>
<reference evidence="2" key="1">
    <citation type="submission" date="2016-03" db="EMBL/GenBank/DDBJ databases">
        <title>Updated assembly of Pseudogymnoascus destructans, the fungus causing white-nose syndrome of bats.</title>
        <authorList>
            <person name="Palmer J.M."/>
            <person name="Drees K.P."/>
            <person name="Foster J.T."/>
            <person name="Lindner D.L."/>
        </authorList>
    </citation>
    <scope>NUCLEOTIDE SEQUENCE [LARGE SCALE GENOMIC DNA]</scope>
    <source>
        <strain evidence="2">20631-21</strain>
    </source>
</reference>
<dbReference type="EMBL" id="KV441393">
    <property type="protein sequence ID" value="OAF59651.1"/>
    <property type="molecule type" value="Genomic_DNA"/>
</dbReference>
<feature type="compositionally biased region" description="Basic and acidic residues" evidence="1">
    <location>
        <begin position="74"/>
        <end position="93"/>
    </location>
</feature>
<accession>A0A177AEF8</accession>
<evidence type="ECO:0000313" key="2">
    <source>
        <dbReference type="EMBL" id="OAF59651.1"/>
    </source>
</evidence>
<dbReference type="VEuPathDB" id="FungiDB:GMDG_02633"/>
<proteinExistence type="predicted"/>
<feature type="compositionally biased region" description="Basic and acidic residues" evidence="1">
    <location>
        <begin position="155"/>
        <end position="164"/>
    </location>
</feature>
<protein>
    <submittedName>
        <fullName evidence="2">Uncharacterized protein</fullName>
    </submittedName>
</protein>
<dbReference type="OrthoDB" id="5386823at2759"/>
<name>A0A177AEF8_9PEZI</name>
<organism evidence="2">
    <name type="scientific">Pseudogymnoascus destructans</name>
    <dbReference type="NCBI Taxonomy" id="655981"/>
    <lineage>
        <taxon>Eukaryota</taxon>
        <taxon>Fungi</taxon>
        <taxon>Dikarya</taxon>
        <taxon>Ascomycota</taxon>
        <taxon>Pezizomycotina</taxon>
        <taxon>Leotiomycetes</taxon>
        <taxon>Thelebolales</taxon>
        <taxon>Thelebolaceae</taxon>
        <taxon>Pseudogymnoascus</taxon>
    </lineage>
</organism>
<gene>
    <name evidence="2" type="ORF">VC83_03704</name>
</gene>
<feature type="compositionally biased region" description="Basic residues" evidence="1">
    <location>
        <begin position="39"/>
        <end position="48"/>
    </location>
</feature>
<feature type="region of interest" description="Disordered" evidence="1">
    <location>
        <begin position="1"/>
        <end position="173"/>
    </location>
</feature>
<sequence length="173" mass="18803">MPQPTNTKLMDTSPGGESTNQHVLSLPISITNTPPNRGQVRRSHHLHLSQHGAEAQFRRHHPPRGPALSAAQKTSRERTEHRNQNRRYREAMLEHGCGGTTIGSSHTTTSTSPSKSAVRGTSHSGGGSMSQVAATAEDQSHRHSSYESSPEVEEREVRDRRRQGYGEGSGVGG</sequence>
<feature type="compositionally biased region" description="Low complexity" evidence="1">
    <location>
        <begin position="102"/>
        <end position="116"/>
    </location>
</feature>
<dbReference type="RefSeq" id="XP_024324934.1">
    <property type="nucleotide sequence ID" value="XM_024467347.1"/>
</dbReference>